<evidence type="ECO:0000256" key="5">
    <source>
        <dbReference type="PROSITE-ProRule" id="PRU00288"/>
    </source>
</evidence>
<dbReference type="AlphaFoldDB" id="A0ABD2PXH5"/>
<dbReference type="SMART" id="SM00105">
    <property type="entry name" value="ArfGap"/>
    <property type="match status" value="1"/>
</dbReference>
<dbReference type="InterPro" id="IPR052248">
    <property type="entry name" value="Arf-GAP_FG-repeat_protein"/>
</dbReference>
<dbReference type="PROSITE" id="PS50115">
    <property type="entry name" value="ARFGAP"/>
    <property type="match status" value="1"/>
</dbReference>
<evidence type="ECO:0000256" key="2">
    <source>
        <dbReference type="ARBA" id="ARBA00022737"/>
    </source>
</evidence>
<organism evidence="7 8">
    <name type="scientific">Cichlidogyrus casuarinus</name>
    <dbReference type="NCBI Taxonomy" id="1844966"/>
    <lineage>
        <taxon>Eukaryota</taxon>
        <taxon>Metazoa</taxon>
        <taxon>Spiralia</taxon>
        <taxon>Lophotrochozoa</taxon>
        <taxon>Platyhelminthes</taxon>
        <taxon>Monogenea</taxon>
        <taxon>Monopisthocotylea</taxon>
        <taxon>Dactylogyridea</taxon>
        <taxon>Ancyrocephalidae</taxon>
        <taxon>Cichlidogyrus</taxon>
    </lineage>
</organism>
<evidence type="ECO:0000313" key="8">
    <source>
        <dbReference type="Proteomes" id="UP001626550"/>
    </source>
</evidence>
<accession>A0ABD2PXH5</accession>
<keyword evidence="3 5" id="KW-0863">Zinc-finger</keyword>
<evidence type="ECO:0000259" key="6">
    <source>
        <dbReference type="PROSITE" id="PS50115"/>
    </source>
</evidence>
<keyword evidence="2" id="KW-0677">Repeat</keyword>
<comment type="caution">
    <text evidence="7">The sequence shown here is derived from an EMBL/GenBank/DDBJ whole genome shotgun (WGS) entry which is preliminary data.</text>
</comment>
<keyword evidence="1" id="KW-0479">Metal-binding</keyword>
<keyword evidence="8" id="KW-1185">Reference proteome</keyword>
<name>A0ABD2PXH5_9PLAT</name>
<dbReference type="EMBL" id="JBJKFK010001969">
    <property type="protein sequence ID" value="KAL3311890.1"/>
    <property type="molecule type" value="Genomic_DNA"/>
</dbReference>
<keyword evidence="4" id="KW-0862">Zinc</keyword>
<sequence>MPADDEIQSKIRTFMHCVDENRKCFDCGESGTTYINVTIGSFVCSSCSGLLRRLNHRLKSINMSTFNENELQLLMRRGNKVIRTCIDLIVFKLLKIVYYATCPELKPPEEDISRETFLTQKYEQKKWYREPVPELEEQNYWDTKKLIETQMQKCKNNEKDSRTRFMPKQTTKTVFKQESLPALTRTSSIPNAVVKELPVMNFAAFPPPIVSSPTRWEQPPLRTAPVVQQQPVENPFSWPSTFDSHSFVTASPKEESAKATPMQVMDKYAALAELDSLFKSSSTTSPDRSSSLNEMQFPVEQKRSFSTTNPFLVAAPTSVSGNSALPADVDADLSKIFTLRKSTGLQRPNGTVSAMDAPFLTPDTDPFSSLNPFEDFLGTAIKQEEPKSAPLEDPFPPFAPF</sequence>
<dbReference type="InterPro" id="IPR038508">
    <property type="entry name" value="ArfGAP_dom_sf"/>
</dbReference>
<dbReference type="GO" id="GO:0008270">
    <property type="term" value="F:zinc ion binding"/>
    <property type="evidence" value="ECO:0007669"/>
    <property type="project" value="UniProtKB-KW"/>
</dbReference>
<dbReference type="PANTHER" id="PTHR46134:SF3">
    <property type="entry name" value="ARFGAP WITH FG REPEATS 1"/>
    <property type="match status" value="1"/>
</dbReference>
<dbReference type="InterPro" id="IPR001164">
    <property type="entry name" value="ArfGAP_dom"/>
</dbReference>
<reference evidence="7 8" key="1">
    <citation type="submission" date="2024-11" db="EMBL/GenBank/DDBJ databases">
        <title>Adaptive evolution of stress response genes in parasites aligns with host niche diversity.</title>
        <authorList>
            <person name="Hahn C."/>
            <person name="Resl P."/>
        </authorList>
    </citation>
    <scope>NUCLEOTIDE SEQUENCE [LARGE SCALE GENOMIC DNA]</scope>
    <source>
        <strain evidence="7">EGGRZ-B1_66</strain>
        <tissue evidence="7">Body</tissue>
    </source>
</reference>
<evidence type="ECO:0000256" key="4">
    <source>
        <dbReference type="ARBA" id="ARBA00022833"/>
    </source>
</evidence>
<dbReference type="Pfam" id="PF01412">
    <property type="entry name" value="ArfGap"/>
    <property type="match status" value="1"/>
</dbReference>
<evidence type="ECO:0000313" key="7">
    <source>
        <dbReference type="EMBL" id="KAL3311890.1"/>
    </source>
</evidence>
<dbReference type="SUPFAM" id="SSF57863">
    <property type="entry name" value="ArfGap/RecO-like zinc finger"/>
    <property type="match status" value="1"/>
</dbReference>
<protein>
    <submittedName>
        <fullName evidence="7">ArfGAP with FG repeats 1</fullName>
    </submittedName>
</protein>
<dbReference type="Proteomes" id="UP001626550">
    <property type="component" value="Unassembled WGS sequence"/>
</dbReference>
<dbReference type="PANTHER" id="PTHR46134">
    <property type="entry name" value="DRONGO, ISOFORM F"/>
    <property type="match status" value="1"/>
</dbReference>
<dbReference type="Gene3D" id="1.10.220.150">
    <property type="entry name" value="Arf GTPase activating protein"/>
    <property type="match status" value="1"/>
</dbReference>
<dbReference type="PRINTS" id="PR00405">
    <property type="entry name" value="REVINTRACTNG"/>
</dbReference>
<gene>
    <name evidence="7" type="primary">AGFG1</name>
    <name evidence="7" type="ORF">Ciccas_009526</name>
</gene>
<evidence type="ECO:0000256" key="3">
    <source>
        <dbReference type="ARBA" id="ARBA00022771"/>
    </source>
</evidence>
<evidence type="ECO:0000256" key="1">
    <source>
        <dbReference type="ARBA" id="ARBA00022723"/>
    </source>
</evidence>
<feature type="domain" description="Arf-GAP" evidence="6">
    <location>
        <begin position="5"/>
        <end position="139"/>
    </location>
</feature>
<proteinExistence type="predicted"/>
<dbReference type="InterPro" id="IPR037278">
    <property type="entry name" value="ARFGAP/RecO"/>
</dbReference>